<reference evidence="4 5" key="1">
    <citation type="submission" date="2019-08" db="EMBL/GenBank/DDBJ databases">
        <authorList>
            <person name="Wang G."/>
            <person name="Xu Z."/>
        </authorList>
    </citation>
    <scope>NUCLEOTIDE SEQUENCE [LARGE SCALE GENOMIC DNA]</scope>
    <source>
        <strain evidence="4 5">ZX</strain>
    </source>
</reference>
<dbReference type="InterPro" id="IPR001647">
    <property type="entry name" value="HTH_TetR"/>
</dbReference>
<proteinExistence type="predicted"/>
<dbReference type="Pfam" id="PF00440">
    <property type="entry name" value="TetR_N"/>
    <property type="match status" value="1"/>
</dbReference>
<feature type="domain" description="HTH tetR-type" evidence="3">
    <location>
        <begin position="1"/>
        <end position="49"/>
    </location>
</feature>
<evidence type="ECO:0000256" key="2">
    <source>
        <dbReference type="PROSITE-ProRule" id="PRU00335"/>
    </source>
</evidence>
<dbReference type="PROSITE" id="PS50977">
    <property type="entry name" value="HTH_TETR_2"/>
    <property type="match status" value="1"/>
</dbReference>
<dbReference type="Gene3D" id="1.10.357.10">
    <property type="entry name" value="Tetracycline Repressor, domain 2"/>
    <property type="match status" value="1"/>
</dbReference>
<protein>
    <submittedName>
        <fullName evidence="4">Helix-turn-helix transcriptional regulator</fullName>
    </submittedName>
</protein>
<accession>A0A5D9C8V0</accession>
<dbReference type="SUPFAM" id="SSF46689">
    <property type="entry name" value="Homeodomain-like"/>
    <property type="match status" value="1"/>
</dbReference>
<evidence type="ECO:0000313" key="4">
    <source>
        <dbReference type="EMBL" id="TZG28119.1"/>
    </source>
</evidence>
<keyword evidence="5" id="KW-1185">Reference proteome</keyword>
<evidence type="ECO:0000256" key="1">
    <source>
        <dbReference type="ARBA" id="ARBA00023125"/>
    </source>
</evidence>
<sequence length="173" mass="18515">MQFGARGFANTGVRDIAAEASVNPALVLRYFGSKEALFRAALDHSIFMDPVLELEPAKMGRQVVEIFLAADEMPSPLSMMILSAGDPTAHAISVRALDEKVIRPLADYLGPPHAEARAACLNLLWSGFLTAWKLLPIAPLSDDRLPMIATWLADATQAIVDGRFGPTGSPSGS</sequence>
<comment type="caution">
    <text evidence="4">The sequence shown here is derived from an EMBL/GenBank/DDBJ whole genome shotgun (WGS) entry which is preliminary data.</text>
</comment>
<feature type="DNA-binding region" description="H-T-H motif" evidence="2">
    <location>
        <begin position="12"/>
        <end position="31"/>
    </location>
</feature>
<dbReference type="SUPFAM" id="SSF48498">
    <property type="entry name" value="Tetracyclin repressor-like, C-terminal domain"/>
    <property type="match status" value="1"/>
</dbReference>
<dbReference type="InterPro" id="IPR036271">
    <property type="entry name" value="Tet_transcr_reg_TetR-rel_C_sf"/>
</dbReference>
<organism evidence="4 5">
    <name type="scientific">Sphingomonas montanisoli</name>
    <dbReference type="NCBI Taxonomy" id="2606412"/>
    <lineage>
        <taxon>Bacteria</taxon>
        <taxon>Pseudomonadati</taxon>
        <taxon>Pseudomonadota</taxon>
        <taxon>Alphaproteobacteria</taxon>
        <taxon>Sphingomonadales</taxon>
        <taxon>Sphingomonadaceae</taxon>
        <taxon>Sphingomonas</taxon>
    </lineage>
</organism>
<dbReference type="AlphaFoldDB" id="A0A5D9C8V0"/>
<dbReference type="EMBL" id="VTOU01000002">
    <property type="protein sequence ID" value="TZG28119.1"/>
    <property type="molecule type" value="Genomic_DNA"/>
</dbReference>
<keyword evidence="1 2" id="KW-0238">DNA-binding</keyword>
<evidence type="ECO:0000313" key="5">
    <source>
        <dbReference type="Proteomes" id="UP000322077"/>
    </source>
</evidence>
<dbReference type="InterPro" id="IPR041678">
    <property type="entry name" value="TetR_C_16"/>
</dbReference>
<dbReference type="Proteomes" id="UP000322077">
    <property type="component" value="Unassembled WGS sequence"/>
</dbReference>
<name>A0A5D9C8V0_9SPHN</name>
<evidence type="ECO:0000259" key="3">
    <source>
        <dbReference type="PROSITE" id="PS50977"/>
    </source>
</evidence>
<dbReference type="InterPro" id="IPR009057">
    <property type="entry name" value="Homeodomain-like_sf"/>
</dbReference>
<dbReference type="Pfam" id="PF17920">
    <property type="entry name" value="TetR_C_16"/>
    <property type="match status" value="1"/>
</dbReference>
<dbReference type="GO" id="GO:0003677">
    <property type="term" value="F:DNA binding"/>
    <property type="evidence" value="ECO:0007669"/>
    <property type="project" value="UniProtKB-UniRule"/>
</dbReference>
<gene>
    <name evidence="4" type="ORF">FYJ91_08825</name>
</gene>